<keyword evidence="5 6" id="KW-0472">Membrane</keyword>
<feature type="transmembrane region" description="Helical" evidence="6">
    <location>
        <begin position="382"/>
        <end position="404"/>
    </location>
</feature>
<keyword evidence="2" id="KW-0813">Transport</keyword>
<dbReference type="PANTHER" id="PTHR43385:SF1">
    <property type="entry name" value="RIBOFLAVIN TRANSPORTER RIBJ"/>
    <property type="match status" value="1"/>
</dbReference>
<dbReference type="GO" id="GO:0005886">
    <property type="term" value="C:plasma membrane"/>
    <property type="evidence" value="ECO:0007669"/>
    <property type="project" value="UniProtKB-SubCell"/>
</dbReference>
<evidence type="ECO:0000313" key="9">
    <source>
        <dbReference type="Proteomes" id="UP000240400"/>
    </source>
</evidence>
<dbReference type="PANTHER" id="PTHR43385">
    <property type="entry name" value="RIBOFLAVIN TRANSPORTER RIBJ"/>
    <property type="match status" value="1"/>
</dbReference>
<protein>
    <submittedName>
        <fullName evidence="8">MFS transporter</fullName>
    </submittedName>
</protein>
<dbReference type="EMBL" id="PZHR01000095">
    <property type="protein sequence ID" value="PTK57746.1"/>
    <property type="molecule type" value="Genomic_DNA"/>
</dbReference>
<dbReference type="InterPro" id="IPR011701">
    <property type="entry name" value="MFS"/>
</dbReference>
<comment type="caution">
    <text evidence="8">The sequence shown here is derived from an EMBL/GenBank/DDBJ whole genome shotgun (WGS) entry which is preliminary data.</text>
</comment>
<evidence type="ECO:0000259" key="7">
    <source>
        <dbReference type="PROSITE" id="PS50850"/>
    </source>
</evidence>
<dbReference type="InterPro" id="IPR020846">
    <property type="entry name" value="MFS_dom"/>
</dbReference>
<sequence length="426" mass="45551">MHKERLHFAWLILIGLCFSVGLGKAALNNSAGLFLSPVSQDLNVGVGSLTIYLSVSSIVTLLFLPFGGKLLSKYSARLVLFFAIIFQAGAFALFGLMNSIWGWYLLAIPLAIGGVFITVIGGPVLIERWFSKGKGLALGILSAIGGLLGVFAQPIIGALISQFGWRNAYFITGLGVLIIVTPIILLLIRNSPKDKNTKAYGDTSTDIDPHKQIQNIEGIAYTTAKKTPAFFLLALFFFIITAISSFTMHVPTYLVNHGQKVSIAGAMMSALMVGVFVGSLVFGYLTDKIGAKKVGLLAMILGLIATILLIAMPDFIVVVAVALFLFGMFTSSIGTIAPAMASSLFGSKDYSQIYSTSSIGLALASIVALPAYGFIYDISGSYTTGLIIIILLFVVNIIAIILAFKNKEKLVKEGYWNSKKKGDLNG</sequence>
<feature type="domain" description="Major facilitator superfamily (MFS) profile" evidence="7">
    <location>
        <begin position="9"/>
        <end position="408"/>
    </location>
</feature>
<evidence type="ECO:0000256" key="4">
    <source>
        <dbReference type="ARBA" id="ARBA00022989"/>
    </source>
</evidence>
<evidence type="ECO:0000256" key="3">
    <source>
        <dbReference type="ARBA" id="ARBA00022692"/>
    </source>
</evidence>
<dbReference type="PROSITE" id="PS50850">
    <property type="entry name" value="MFS"/>
    <property type="match status" value="1"/>
</dbReference>
<dbReference type="RefSeq" id="WP_107644519.1">
    <property type="nucleotide sequence ID" value="NZ_PZHR01000095.1"/>
</dbReference>
<feature type="transmembrane region" description="Helical" evidence="6">
    <location>
        <begin position="261"/>
        <end position="282"/>
    </location>
</feature>
<organism evidence="8 9">
    <name type="scientific">Staphylococcus nepalensis</name>
    <dbReference type="NCBI Taxonomy" id="214473"/>
    <lineage>
        <taxon>Bacteria</taxon>
        <taxon>Bacillati</taxon>
        <taxon>Bacillota</taxon>
        <taxon>Bacilli</taxon>
        <taxon>Bacillales</taxon>
        <taxon>Staphylococcaceae</taxon>
        <taxon>Staphylococcus</taxon>
    </lineage>
</organism>
<name>A0A2T4S7W0_9STAP</name>
<proteinExistence type="predicted"/>
<keyword evidence="3 6" id="KW-0812">Transmembrane</keyword>
<feature type="transmembrane region" description="Helical" evidence="6">
    <location>
        <begin position="229"/>
        <end position="249"/>
    </location>
</feature>
<dbReference type="OrthoDB" id="182417at2"/>
<evidence type="ECO:0000256" key="1">
    <source>
        <dbReference type="ARBA" id="ARBA00004651"/>
    </source>
</evidence>
<comment type="subcellular location">
    <subcellularLocation>
        <location evidence="1">Cell membrane</location>
        <topology evidence="1">Multi-pass membrane protein</topology>
    </subcellularLocation>
</comment>
<dbReference type="InterPro" id="IPR036259">
    <property type="entry name" value="MFS_trans_sf"/>
</dbReference>
<feature type="transmembrane region" description="Helical" evidence="6">
    <location>
        <begin position="294"/>
        <end position="312"/>
    </location>
</feature>
<evidence type="ECO:0000256" key="5">
    <source>
        <dbReference type="ARBA" id="ARBA00023136"/>
    </source>
</evidence>
<feature type="transmembrane region" description="Helical" evidence="6">
    <location>
        <begin position="78"/>
        <end position="97"/>
    </location>
</feature>
<dbReference type="GO" id="GO:0022857">
    <property type="term" value="F:transmembrane transporter activity"/>
    <property type="evidence" value="ECO:0007669"/>
    <property type="project" value="InterPro"/>
</dbReference>
<feature type="transmembrane region" description="Helical" evidence="6">
    <location>
        <begin position="353"/>
        <end position="376"/>
    </location>
</feature>
<feature type="transmembrane region" description="Helical" evidence="6">
    <location>
        <begin position="49"/>
        <end position="66"/>
    </location>
</feature>
<dbReference type="Proteomes" id="UP000240400">
    <property type="component" value="Unassembled WGS sequence"/>
</dbReference>
<feature type="transmembrane region" description="Helical" evidence="6">
    <location>
        <begin position="103"/>
        <end position="126"/>
    </location>
</feature>
<gene>
    <name evidence="8" type="ORF">BUZ61_12040</name>
</gene>
<dbReference type="InterPro" id="IPR052983">
    <property type="entry name" value="MFS_Riboflavin_Transporter"/>
</dbReference>
<keyword evidence="4 6" id="KW-1133">Transmembrane helix</keyword>
<dbReference type="Pfam" id="PF07690">
    <property type="entry name" value="MFS_1"/>
    <property type="match status" value="2"/>
</dbReference>
<feature type="transmembrane region" description="Helical" evidence="6">
    <location>
        <begin position="318"/>
        <end position="341"/>
    </location>
</feature>
<evidence type="ECO:0000313" key="8">
    <source>
        <dbReference type="EMBL" id="PTK57746.1"/>
    </source>
</evidence>
<dbReference type="SUPFAM" id="SSF103473">
    <property type="entry name" value="MFS general substrate transporter"/>
    <property type="match status" value="1"/>
</dbReference>
<dbReference type="Gene3D" id="1.20.1250.20">
    <property type="entry name" value="MFS general substrate transporter like domains"/>
    <property type="match status" value="2"/>
</dbReference>
<feature type="transmembrane region" description="Helical" evidence="6">
    <location>
        <begin position="168"/>
        <end position="188"/>
    </location>
</feature>
<dbReference type="AlphaFoldDB" id="A0A2T4S7W0"/>
<reference evidence="8 9" key="1">
    <citation type="journal article" date="2016" name="Front. Microbiol.">
        <title>Comprehensive Phylogenetic Analysis of Bovine Non-aureus Staphylococci Species Based on Whole-Genome Sequencing.</title>
        <authorList>
            <person name="Naushad S."/>
            <person name="Barkema H.W."/>
            <person name="Luby C."/>
            <person name="Condas L.A."/>
            <person name="Nobrega D.B."/>
            <person name="Carson D.A."/>
            <person name="De Buck J."/>
        </authorList>
    </citation>
    <scope>NUCLEOTIDE SEQUENCE [LARGE SCALE GENOMIC DNA]</scope>
    <source>
        <strain evidence="8 9">SNUC 4337</strain>
    </source>
</reference>
<evidence type="ECO:0000256" key="2">
    <source>
        <dbReference type="ARBA" id="ARBA00022448"/>
    </source>
</evidence>
<accession>A0A2T4S7W0</accession>
<feature type="transmembrane region" description="Helical" evidence="6">
    <location>
        <begin position="138"/>
        <end position="156"/>
    </location>
</feature>
<evidence type="ECO:0000256" key="6">
    <source>
        <dbReference type="SAM" id="Phobius"/>
    </source>
</evidence>